<feature type="domain" description="Tyrosine-protein phosphatase" evidence="13">
    <location>
        <begin position="90"/>
        <end position="238"/>
    </location>
</feature>
<evidence type="ECO:0000313" key="16">
    <source>
        <dbReference type="Proteomes" id="UP000002279"/>
    </source>
</evidence>
<dbReference type="InterPro" id="IPR016130">
    <property type="entry name" value="Tyr_Pase_AS"/>
</dbReference>
<dbReference type="PANTHER" id="PTHR10367:SF18">
    <property type="entry name" value="RNA_RNP COMPLEX-1-INTERACTING PHOSPHATASE"/>
    <property type="match status" value="1"/>
</dbReference>
<dbReference type="FunFam" id="3.90.190.10:FF:000064">
    <property type="entry name" value="RNA/RNP complex-1-interacting phosphatase homolog"/>
    <property type="match status" value="1"/>
</dbReference>
<dbReference type="KEGG" id="oaa:103165348"/>
<dbReference type="SMART" id="SM00195">
    <property type="entry name" value="DSPc"/>
    <property type="match status" value="1"/>
</dbReference>
<comment type="function">
    <text evidence="7">Possesses RNA 5'-triphosphatase and diphosphatase activities, but displays a poor protein-tyrosine phosphatase activity. In addition, has phosphatase activity with ATP, ADP and O-methylfluorescein phosphate (in vitro). Binds to RNA. May participate in nuclear mRNA metabolism.</text>
</comment>
<evidence type="ECO:0000256" key="6">
    <source>
        <dbReference type="ARBA" id="ARBA00023242"/>
    </source>
</evidence>
<feature type="region of interest" description="Disordered" evidence="12">
    <location>
        <begin position="229"/>
        <end position="288"/>
    </location>
</feature>
<sequence length="419" mass="46583">MMRGLLAGLRGPRAAAGTRPTDLMSVCTNPPPPPEQQEEEEGDGRARPGGRRRRRKGGNSLPDRWKDYLPLGRRMPGTRFIAFKVPLEKNFDKKLAPAERFSLSDLVSQIRAQKEELGLIIDLTYTQRYYKPKDLPDTLLYMKIFTVGHHVPDNNTIFKFKCAVNQFLEENKDNDKLIGVHCTHGLNRTGYLVCRYLIDVEGMEPNAAIELFNSCRGHSIERKNYIRDLQDGPIRNNDGPEDSRPGHFGQSQWPNRPVWNSNHQGPHHNSPGPRGFPAEPRDFPAPPRDLYHQSWDLYSRPWNLNCQPPGFHPTTRTGQRHLKSLGPTPRGATIRPLPRARPGTTVARPDTFGLEGRAARTPGRQTGRSTARDPVRGRRGTTASGTRSGGQPGRGSAGAGPAEPTRTSAAGRRGAGTTD</sequence>
<feature type="compositionally biased region" description="Low complexity" evidence="12">
    <location>
        <begin position="1"/>
        <end position="21"/>
    </location>
</feature>
<evidence type="ECO:0000256" key="9">
    <source>
        <dbReference type="ARBA" id="ARBA00068666"/>
    </source>
</evidence>
<evidence type="ECO:0000259" key="14">
    <source>
        <dbReference type="PROSITE" id="PS50056"/>
    </source>
</evidence>
<evidence type="ECO:0000256" key="3">
    <source>
        <dbReference type="ARBA" id="ARBA00022801"/>
    </source>
</evidence>
<feature type="compositionally biased region" description="Polar residues" evidence="12">
    <location>
        <begin position="249"/>
        <end position="264"/>
    </location>
</feature>
<dbReference type="InterPro" id="IPR051029">
    <property type="entry name" value="mRNA_Capping_Enz/RNA_Phosphat"/>
</dbReference>
<dbReference type="GeneID" id="103165348"/>
<accession>A0A6I8N1S7</accession>
<feature type="region of interest" description="Disordered" evidence="12">
    <location>
        <begin position="1"/>
        <end position="65"/>
    </location>
</feature>
<dbReference type="InterPro" id="IPR029021">
    <property type="entry name" value="Prot-tyrosine_phosphatase-like"/>
</dbReference>
<dbReference type="FunCoup" id="A0A6I8N1S7">
    <property type="interactions" value="2160"/>
</dbReference>
<dbReference type="GeneTree" id="ENSGT00940000155847"/>
<feature type="compositionally biased region" description="Basic residues" evidence="12">
    <location>
        <begin position="48"/>
        <end position="57"/>
    </location>
</feature>
<keyword evidence="6" id="KW-0539">Nucleus</keyword>
<keyword evidence="16" id="KW-1185">Reference proteome</keyword>
<dbReference type="OrthoDB" id="428974at2759"/>
<evidence type="ECO:0000256" key="1">
    <source>
        <dbReference type="ARBA" id="ARBA00004123"/>
    </source>
</evidence>
<comment type="similarity">
    <text evidence="2">Belongs to the protein-tyrosine phosphatase family. Non-receptor class dual specificity subfamily.</text>
</comment>
<proteinExistence type="inferred from homology"/>
<dbReference type="GO" id="GO:0004721">
    <property type="term" value="F:phosphoprotein phosphatase activity"/>
    <property type="evidence" value="ECO:0007669"/>
    <property type="project" value="UniProtKB-KW"/>
</dbReference>
<dbReference type="Gene3D" id="3.90.190.10">
    <property type="entry name" value="Protein tyrosine phosphatase superfamily"/>
    <property type="match status" value="1"/>
</dbReference>
<organism evidence="15 16">
    <name type="scientific">Ornithorhynchus anatinus</name>
    <name type="common">Duckbill platypus</name>
    <dbReference type="NCBI Taxonomy" id="9258"/>
    <lineage>
        <taxon>Eukaryota</taxon>
        <taxon>Metazoa</taxon>
        <taxon>Chordata</taxon>
        <taxon>Craniata</taxon>
        <taxon>Vertebrata</taxon>
        <taxon>Euteleostomi</taxon>
        <taxon>Mammalia</taxon>
        <taxon>Monotremata</taxon>
        <taxon>Ornithorhynchidae</taxon>
        <taxon>Ornithorhynchus</taxon>
    </lineage>
</organism>
<reference evidence="15" key="3">
    <citation type="submission" date="2025-09" db="UniProtKB">
        <authorList>
            <consortium name="Ensembl"/>
        </authorList>
    </citation>
    <scope>IDENTIFICATION</scope>
    <source>
        <strain evidence="15">Glennie</strain>
    </source>
</reference>
<dbReference type="SUPFAM" id="SSF52799">
    <property type="entry name" value="(Phosphotyrosine protein) phosphatases II"/>
    <property type="match status" value="1"/>
</dbReference>
<name>A0A6I8N1S7_ORNAN</name>
<dbReference type="PROSITE" id="PS00383">
    <property type="entry name" value="TYR_PHOSPHATASE_1"/>
    <property type="match status" value="1"/>
</dbReference>
<dbReference type="InParanoid" id="A0A6I8N1S7"/>
<evidence type="ECO:0000256" key="11">
    <source>
        <dbReference type="ARBA" id="ARBA00080235"/>
    </source>
</evidence>
<dbReference type="RefSeq" id="XP_028921823.1">
    <property type="nucleotide sequence ID" value="XM_029065990.1"/>
</dbReference>
<feature type="region of interest" description="Disordered" evidence="12">
    <location>
        <begin position="309"/>
        <end position="419"/>
    </location>
</feature>
<reference evidence="15 16" key="1">
    <citation type="journal article" date="2008" name="Nature">
        <title>Genome analysis of the platypus reveals unique signatures of evolution.</title>
        <authorList>
            <person name="Warren W.C."/>
            <person name="Hillier L.W."/>
            <person name="Marshall Graves J.A."/>
            <person name="Birney E."/>
            <person name="Ponting C.P."/>
            <person name="Grutzner F."/>
            <person name="Belov K."/>
            <person name="Miller W."/>
            <person name="Clarke L."/>
            <person name="Chinwalla A.T."/>
            <person name="Yang S.P."/>
            <person name="Heger A."/>
            <person name="Locke D.P."/>
            <person name="Miethke P."/>
            <person name="Waters P.D."/>
            <person name="Veyrunes F."/>
            <person name="Fulton L."/>
            <person name="Fulton B."/>
            <person name="Graves T."/>
            <person name="Wallis J."/>
            <person name="Puente X.S."/>
            <person name="Lopez-Otin C."/>
            <person name="Ordonez G.R."/>
            <person name="Eichler E.E."/>
            <person name="Chen L."/>
            <person name="Cheng Z."/>
            <person name="Deakin J.E."/>
            <person name="Alsop A."/>
            <person name="Thompson K."/>
            <person name="Kirby P."/>
            <person name="Papenfuss A.T."/>
            <person name="Wakefield M.J."/>
            <person name="Olender T."/>
            <person name="Lancet D."/>
            <person name="Huttley G.A."/>
            <person name="Smit A.F."/>
            <person name="Pask A."/>
            <person name="Temple-Smith P."/>
            <person name="Batzer M.A."/>
            <person name="Walker J.A."/>
            <person name="Konkel M.K."/>
            <person name="Harris R.S."/>
            <person name="Whittington C.M."/>
            <person name="Wong E.S."/>
            <person name="Gemmell N.J."/>
            <person name="Buschiazzo E."/>
            <person name="Vargas Jentzsch I.M."/>
            <person name="Merkel A."/>
            <person name="Schmitz J."/>
            <person name="Zemann A."/>
            <person name="Churakov G."/>
            <person name="Kriegs J.O."/>
            <person name="Brosius J."/>
            <person name="Murchison E.P."/>
            <person name="Sachidanandam R."/>
            <person name="Smith C."/>
            <person name="Hannon G.J."/>
            <person name="Tsend-Ayush E."/>
            <person name="McMillan D."/>
            <person name="Attenborough R."/>
            <person name="Rens W."/>
            <person name="Ferguson-Smith M."/>
            <person name="Lefevre C.M."/>
            <person name="Sharp J.A."/>
            <person name="Nicholas K.R."/>
            <person name="Ray D.A."/>
            <person name="Kube M."/>
            <person name="Reinhardt R."/>
            <person name="Pringle T.H."/>
            <person name="Taylor J."/>
            <person name="Jones R.C."/>
            <person name="Nixon B."/>
            <person name="Dacheux J.L."/>
            <person name="Niwa H."/>
            <person name="Sekita Y."/>
            <person name="Huang X."/>
            <person name="Stark A."/>
            <person name="Kheradpour P."/>
            <person name="Kellis M."/>
            <person name="Flicek P."/>
            <person name="Chen Y."/>
            <person name="Webber C."/>
            <person name="Hardison R."/>
            <person name="Nelson J."/>
            <person name="Hallsworth-Pepin K."/>
            <person name="Delehaunty K."/>
            <person name="Markovic C."/>
            <person name="Minx P."/>
            <person name="Feng Y."/>
            <person name="Kremitzki C."/>
            <person name="Mitreva M."/>
            <person name="Glasscock J."/>
            <person name="Wylie T."/>
            <person name="Wohldmann P."/>
            <person name="Thiru P."/>
            <person name="Nhan M.N."/>
            <person name="Pohl C.S."/>
            <person name="Smith S.M."/>
            <person name="Hou S."/>
            <person name="Nefedov M."/>
            <person name="de Jong P.J."/>
            <person name="Renfree M.B."/>
            <person name="Mardis E.R."/>
            <person name="Wilson R.K."/>
        </authorList>
    </citation>
    <scope>NUCLEOTIDE SEQUENCE [LARGE SCALE GENOMIC DNA]</scope>
    <source>
        <strain evidence="15 16">Glennie</strain>
    </source>
</reference>
<comment type="subcellular location">
    <subcellularLocation>
        <location evidence="1">Nucleus</location>
    </subcellularLocation>
</comment>
<dbReference type="InterPro" id="IPR000387">
    <property type="entry name" value="Tyr_Pase_dom"/>
</dbReference>
<dbReference type="InterPro" id="IPR000340">
    <property type="entry name" value="Dual-sp_phosphatase_cat-dom"/>
</dbReference>
<dbReference type="PANTHER" id="PTHR10367">
    <property type="entry name" value="MRNA-CAPPING ENZYME"/>
    <property type="match status" value="1"/>
</dbReference>
<dbReference type="OMA" id="CQPPGFH"/>
<evidence type="ECO:0000256" key="12">
    <source>
        <dbReference type="SAM" id="MobiDB-lite"/>
    </source>
</evidence>
<evidence type="ECO:0000256" key="4">
    <source>
        <dbReference type="ARBA" id="ARBA00022884"/>
    </source>
</evidence>
<dbReference type="GO" id="GO:0004651">
    <property type="term" value="F:polynucleotide 5'-phosphatase activity"/>
    <property type="evidence" value="ECO:0000318"/>
    <property type="project" value="GO_Central"/>
</dbReference>
<gene>
    <name evidence="15" type="primary">DUSP11</name>
</gene>
<dbReference type="CDD" id="cd17665">
    <property type="entry name" value="DSP_DUSP11"/>
    <property type="match status" value="1"/>
</dbReference>
<feature type="domain" description="Tyrosine specific protein phosphatases" evidence="14">
    <location>
        <begin position="158"/>
        <end position="227"/>
    </location>
</feature>
<dbReference type="PROSITE" id="PS50056">
    <property type="entry name" value="TYR_PHOSPHATASE_2"/>
    <property type="match status" value="1"/>
</dbReference>
<reference evidence="15" key="2">
    <citation type="submission" date="2025-08" db="UniProtKB">
        <authorList>
            <consortium name="Ensembl"/>
        </authorList>
    </citation>
    <scope>IDENTIFICATION</scope>
    <source>
        <strain evidence="15">Glennie</strain>
    </source>
</reference>
<dbReference type="PROSITE" id="PS50054">
    <property type="entry name" value="TYR_PHOSPHATASE_DUAL"/>
    <property type="match status" value="1"/>
</dbReference>
<dbReference type="GO" id="GO:0005634">
    <property type="term" value="C:nucleus"/>
    <property type="evidence" value="ECO:0007669"/>
    <property type="project" value="UniProtKB-SubCell"/>
</dbReference>
<evidence type="ECO:0000256" key="2">
    <source>
        <dbReference type="ARBA" id="ARBA00008601"/>
    </source>
</evidence>
<dbReference type="Bgee" id="ENSOANG00000040047">
    <property type="expression patterns" value="Expressed in testis and 8 other cell types or tissues"/>
</dbReference>
<evidence type="ECO:0000256" key="5">
    <source>
        <dbReference type="ARBA" id="ARBA00022912"/>
    </source>
</evidence>
<dbReference type="Proteomes" id="UP000002279">
    <property type="component" value="Chromosome 5"/>
</dbReference>
<evidence type="ECO:0000259" key="13">
    <source>
        <dbReference type="PROSITE" id="PS50054"/>
    </source>
</evidence>
<dbReference type="GO" id="GO:0003723">
    <property type="term" value="F:RNA binding"/>
    <property type="evidence" value="ECO:0007669"/>
    <property type="project" value="UniProtKB-KW"/>
</dbReference>
<feature type="compositionally biased region" description="Gly residues" evidence="12">
    <location>
        <begin position="387"/>
        <end position="398"/>
    </location>
</feature>
<keyword evidence="5" id="KW-0904">Protein phosphatase</keyword>
<comment type="subunit">
    <text evidence="8">Monomer. May interact with SFRS7 and SFRS9/SRP30C.</text>
</comment>
<evidence type="ECO:0000313" key="15">
    <source>
        <dbReference type="Ensembl" id="ENSOANP00000035009.1"/>
    </source>
</evidence>
<dbReference type="Pfam" id="PF00782">
    <property type="entry name" value="DSPc"/>
    <property type="match status" value="1"/>
</dbReference>
<keyword evidence="4" id="KW-0694">RNA-binding</keyword>
<dbReference type="AlphaFoldDB" id="A0A6I8N1S7"/>
<protein>
    <recommendedName>
        <fullName evidence="9">RNA/RNP complex-1-interacting phosphatase</fullName>
    </recommendedName>
    <alternativeName>
        <fullName evidence="10">Dual specificity protein phosphatase 11</fullName>
    </alternativeName>
    <alternativeName>
        <fullName evidence="11">Phosphatase that interacts with RNA/RNP complex 1</fullName>
    </alternativeName>
</protein>
<evidence type="ECO:0000256" key="8">
    <source>
        <dbReference type="ARBA" id="ARBA00065987"/>
    </source>
</evidence>
<dbReference type="Ensembl" id="ENSOANT00000071870.1">
    <property type="protein sequence ID" value="ENSOANP00000035009.1"/>
    <property type="gene ID" value="ENSOANG00000040047.1"/>
</dbReference>
<dbReference type="CTD" id="8446"/>
<dbReference type="InterPro" id="IPR020422">
    <property type="entry name" value="TYR_PHOSPHATASE_DUAL_dom"/>
</dbReference>
<evidence type="ECO:0000256" key="10">
    <source>
        <dbReference type="ARBA" id="ARBA00076572"/>
    </source>
</evidence>
<keyword evidence="3" id="KW-0378">Hydrolase</keyword>
<evidence type="ECO:0000256" key="7">
    <source>
        <dbReference type="ARBA" id="ARBA00054725"/>
    </source>
</evidence>